<accession>M2U3C3</accession>
<reference evidence="1 2" key="1">
    <citation type="journal article" date="2013" name="Genome Announc.">
        <title>Draft Genome Sequence of Strain JLT2015T, Belonging to the Family Sphingomonadaceae of the Alphaproteobacteria.</title>
        <authorList>
            <person name="Tang K."/>
            <person name="Liu K."/>
            <person name="Li S."/>
            <person name="Jiao N."/>
        </authorList>
    </citation>
    <scope>NUCLEOTIDE SEQUENCE [LARGE SCALE GENOMIC DNA]</scope>
    <source>
        <strain evidence="1 2">JLT2015</strain>
    </source>
</reference>
<proteinExistence type="predicted"/>
<evidence type="ECO:0000313" key="2">
    <source>
        <dbReference type="Proteomes" id="UP000011717"/>
    </source>
</evidence>
<dbReference type="EMBL" id="AMRV01000007">
    <property type="protein sequence ID" value="EMD82517.1"/>
    <property type="molecule type" value="Genomic_DNA"/>
</dbReference>
<protein>
    <submittedName>
        <fullName evidence="1">Twin-arginine translocation pathway signal</fullName>
    </submittedName>
</protein>
<gene>
    <name evidence="1" type="ORF">C725_2238</name>
</gene>
<comment type="caution">
    <text evidence="1">The sequence shown here is derived from an EMBL/GenBank/DDBJ whole genome shotgun (WGS) entry which is preliminary data.</text>
</comment>
<name>M2U3C3_9SPHN</name>
<dbReference type="AlphaFoldDB" id="M2U3C3"/>
<dbReference type="Proteomes" id="UP000011717">
    <property type="component" value="Unassembled WGS sequence"/>
</dbReference>
<sequence length="59" mass="6095">MFTAPPLSLPAGHFGMGHGSGAHAPDEYYVIDSTNPAVKGLVDATMGYVDLLYQVAGAD</sequence>
<organism evidence="1 2">
    <name type="scientific">Pacificimonas flava</name>
    <dbReference type="NCBI Taxonomy" id="1234595"/>
    <lineage>
        <taxon>Bacteria</taxon>
        <taxon>Pseudomonadati</taxon>
        <taxon>Pseudomonadota</taxon>
        <taxon>Alphaproteobacteria</taxon>
        <taxon>Sphingomonadales</taxon>
        <taxon>Sphingosinicellaceae</taxon>
        <taxon>Pacificimonas</taxon>
    </lineage>
</organism>
<keyword evidence="2" id="KW-1185">Reference proteome</keyword>
<evidence type="ECO:0000313" key="1">
    <source>
        <dbReference type="EMBL" id="EMD82517.1"/>
    </source>
</evidence>